<dbReference type="GO" id="GO:0051087">
    <property type="term" value="F:protein-folding chaperone binding"/>
    <property type="evidence" value="ECO:0007669"/>
    <property type="project" value="InterPro"/>
</dbReference>
<name>A0A2H0PXR0_9BACT</name>
<evidence type="ECO:0000313" key="8">
    <source>
        <dbReference type="Proteomes" id="UP000236846"/>
    </source>
</evidence>
<dbReference type="HAMAP" id="MF_01151">
    <property type="entry name" value="GrpE"/>
    <property type="match status" value="1"/>
</dbReference>
<dbReference type="SUPFAM" id="SSF51064">
    <property type="entry name" value="Head domain of nucleotide exchange factor GrpE"/>
    <property type="match status" value="1"/>
</dbReference>
<dbReference type="GO" id="GO:0005737">
    <property type="term" value="C:cytoplasm"/>
    <property type="evidence" value="ECO:0007669"/>
    <property type="project" value="UniProtKB-SubCell"/>
</dbReference>
<accession>A0A2H0PXR0</accession>
<evidence type="ECO:0000256" key="3">
    <source>
        <dbReference type="HAMAP-Rule" id="MF_01151"/>
    </source>
</evidence>
<sequence length="173" mass="19881">MAEEKKQEEKKHTKHGDGDSYQSCEKLRKELEECAKIRDEYLAGWQRARADYANYQKAETERVSRIAQFTNEDLLYDLLVIIDSFHLAVSHAQTEQEKKSFDLICTQFESILKKRGLEEIPANTGDQFNPELHEVIESVAQEGKSSGSICEVVHKGYMLYGKVLRAARVKIVQ</sequence>
<dbReference type="EMBL" id="PCXE01000014">
    <property type="protein sequence ID" value="PIR26787.1"/>
    <property type="molecule type" value="Genomic_DNA"/>
</dbReference>
<dbReference type="PANTHER" id="PTHR21237">
    <property type="entry name" value="GRPE PROTEIN"/>
    <property type="match status" value="1"/>
</dbReference>
<comment type="caution">
    <text evidence="7">The sequence shown here is derived from an EMBL/GenBank/DDBJ whole genome shotgun (WGS) entry which is preliminary data.</text>
</comment>
<feature type="region of interest" description="Disordered" evidence="6">
    <location>
        <begin position="1"/>
        <end position="22"/>
    </location>
</feature>
<evidence type="ECO:0000256" key="6">
    <source>
        <dbReference type="SAM" id="MobiDB-lite"/>
    </source>
</evidence>
<dbReference type="Gene3D" id="2.30.22.10">
    <property type="entry name" value="Head domain of nucleotide exchange factor GrpE"/>
    <property type="match status" value="1"/>
</dbReference>
<dbReference type="InterPro" id="IPR013805">
    <property type="entry name" value="GrpE_CC"/>
</dbReference>
<comment type="function">
    <text evidence="3 4">Participates actively in the response to hyperosmotic and heat shock by preventing the aggregation of stress-denatured proteins, in association with DnaK and GrpE. It is the nucleotide exchange factor for DnaK and may function as a thermosensor. Unfolded proteins bind initially to DnaJ; upon interaction with the DnaJ-bound protein, DnaK hydrolyzes its bound ATP, resulting in the formation of a stable complex. GrpE releases ADP from DnaK; ATP binding to DnaK triggers the release of the substrate protein, thus completing the reaction cycle. Several rounds of ATP-dependent interactions between DnaJ, DnaK and GrpE are required for fully efficient folding.</text>
</comment>
<dbReference type="GO" id="GO:0042803">
    <property type="term" value="F:protein homodimerization activity"/>
    <property type="evidence" value="ECO:0007669"/>
    <property type="project" value="InterPro"/>
</dbReference>
<dbReference type="GO" id="GO:0000774">
    <property type="term" value="F:adenyl-nucleotide exchange factor activity"/>
    <property type="evidence" value="ECO:0007669"/>
    <property type="project" value="InterPro"/>
</dbReference>
<evidence type="ECO:0000313" key="7">
    <source>
        <dbReference type="EMBL" id="PIR26787.1"/>
    </source>
</evidence>
<keyword evidence="3" id="KW-0963">Cytoplasm</keyword>
<organism evidence="7 8">
    <name type="scientific">Candidatus Brennerbacteria bacterium CG11_big_fil_rev_8_21_14_0_20_43_10</name>
    <dbReference type="NCBI Taxonomy" id="1974523"/>
    <lineage>
        <taxon>Bacteria</taxon>
        <taxon>Candidatus Brenneribacteriota</taxon>
    </lineage>
</organism>
<dbReference type="PRINTS" id="PR00773">
    <property type="entry name" value="GRPEPROTEIN"/>
</dbReference>
<protein>
    <recommendedName>
        <fullName evidence="3 4">Protein GrpE</fullName>
    </recommendedName>
    <alternativeName>
        <fullName evidence="3">HSP-70 cofactor</fullName>
    </alternativeName>
</protein>
<evidence type="ECO:0000256" key="4">
    <source>
        <dbReference type="RuleBase" id="RU000639"/>
    </source>
</evidence>
<gene>
    <name evidence="3 7" type="primary">grpE</name>
    <name evidence="7" type="ORF">COV41_00755</name>
</gene>
<dbReference type="Pfam" id="PF01025">
    <property type="entry name" value="GrpE"/>
    <property type="match status" value="1"/>
</dbReference>
<dbReference type="CDD" id="cd00446">
    <property type="entry name" value="GrpE"/>
    <property type="match status" value="1"/>
</dbReference>
<evidence type="ECO:0000256" key="1">
    <source>
        <dbReference type="ARBA" id="ARBA00009054"/>
    </source>
</evidence>
<keyword evidence="3 4" id="KW-0346">Stress response</keyword>
<dbReference type="Proteomes" id="UP000236846">
    <property type="component" value="Unassembled WGS sequence"/>
</dbReference>
<dbReference type="AlphaFoldDB" id="A0A2H0PXR0"/>
<comment type="similarity">
    <text evidence="1 3 5">Belongs to the GrpE family.</text>
</comment>
<dbReference type="SUPFAM" id="SSF58014">
    <property type="entry name" value="Coiled-coil domain of nucleotide exchange factor GrpE"/>
    <property type="match status" value="1"/>
</dbReference>
<evidence type="ECO:0000256" key="2">
    <source>
        <dbReference type="ARBA" id="ARBA00023186"/>
    </source>
</evidence>
<proteinExistence type="inferred from homology"/>
<reference evidence="7 8" key="1">
    <citation type="submission" date="2017-09" db="EMBL/GenBank/DDBJ databases">
        <title>Depth-based differentiation of microbial function through sediment-hosted aquifers and enrichment of novel symbionts in the deep terrestrial subsurface.</title>
        <authorList>
            <person name="Probst A.J."/>
            <person name="Ladd B."/>
            <person name="Jarett J.K."/>
            <person name="Geller-Mcgrath D.E."/>
            <person name="Sieber C.M."/>
            <person name="Emerson J.B."/>
            <person name="Anantharaman K."/>
            <person name="Thomas B.C."/>
            <person name="Malmstrom R."/>
            <person name="Stieglmeier M."/>
            <person name="Klingl A."/>
            <person name="Woyke T."/>
            <person name="Ryan C.M."/>
            <person name="Banfield J.F."/>
        </authorList>
    </citation>
    <scope>NUCLEOTIDE SEQUENCE [LARGE SCALE GENOMIC DNA]</scope>
    <source>
        <strain evidence="7">CG11_big_fil_rev_8_21_14_0_20_43_10</strain>
    </source>
</reference>
<evidence type="ECO:0000256" key="5">
    <source>
        <dbReference type="RuleBase" id="RU004478"/>
    </source>
</evidence>
<dbReference type="PANTHER" id="PTHR21237:SF23">
    <property type="entry name" value="GRPE PROTEIN HOMOLOG, MITOCHONDRIAL"/>
    <property type="match status" value="1"/>
</dbReference>
<comment type="subunit">
    <text evidence="3">Homodimer.</text>
</comment>
<feature type="compositionally biased region" description="Basic and acidic residues" evidence="6">
    <location>
        <begin position="1"/>
        <end position="18"/>
    </location>
</feature>
<keyword evidence="2 3" id="KW-0143">Chaperone</keyword>
<dbReference type="InterPro" id="IPR009012">
    <property type="entry name" value="GrpE_head"/>
</dbReference>
<comment type="subcellular location">
    <subcellularLocation>
        <location evidence="3">Cytoplasm</location>
    </subcellularLocation>
</comment>
<dbReference type="GO" id="GO:0006457">
    <property type="term" value="P:protein folding"/>
    <property type="evidence" value="ECO:0007669"/>
    <property type="project" value="InterPro"/>
</dbReference>
<dbReference type="GO" id="GO:0051082">
    <property type="term" value="F:unfolded protein binding"/>
    <property type="evidence" value="ECO:0007669"/>
    <property type="project" value="TreeGrafter"/>
</dbReference>
<dbReference type="Gene3D" id="3.90.20.20">
    <property type="match status" value="1"/>
</dbReference>
<dbReference type="PROSITE" id="PS01071">
    <property type="entry name" value="GRPE"/>
    <property type="match status" value="1"/>
</dbReference>
<dbReference type="InterPro" id="IPR000740">
    <property type="entry name" value="GrpE"/>
</dbReference>